<dbReference type="Pfam" id="PF00647">
    <property type="entry name" value="EF1G"/>
    <property type="match status" value="1"/>
</dbReference>
<dbReference type="Gene3D" id="1.20.1050.10">
    <property type="match status" value="1"/>
</dbReference>
<dbReference type="PROSITE" id="PS50040">
    <property type="entry name" value="EF1G_C"/>
    <property type="match status" value="1"/>
</dbReference>
<dbReference type="Gene3D" id="3.30.70.1010">
    <property type="entry name" value="Translation elongation factor EF1B, gamma chain, conserved domain"/>
    <property type="match status" value="1"/>
</dbReference>
<evidence type="ECO:0000313" key="4">
    <source>
        <dbReference type="EMBL" id="JAP95506.1"/>
    </source>
</evidence>
<dbReference type="EMBL" id="GDID01001100">
    <property type="protein sequence ID" value="JAP95506.1"/>
    <property type="molecule type" value="Transcribed_RNA"/>
</dbReference>
<organism evidence="4">
    <name type="scientific">Trepomonas sp. PC1</name>
    <dbReference type="NCBI Taxonomy" id="1076344"/>
    <lineage>
        <taxon>Eukaryota</taxon>
        <taxon>Metamonada</taxon>
        <taxon>Diplomonadida</taxon>
        <taxon>Hexamitidae</taxon>
        <taxon>Hexamitinae</taxon>
        <taxon>Trepomonas</taxon>
    </lineage>
</organism>
<feature type="domain" description="EF-1-gamma C-terminal" evidence="3">
    <location>
        <begin position="227"/>
        <end position="390"/>
    </location>
</feature>
<dbReference type="InterPro" id="IPR036282">
    <property type="entry name" value="Glutathione-S-Trfase_C_sf"/>
</dbReference>
<keyword evidence="1" id="KW-0648">Protein biosynthesis</keyword>
<dbReference type="Pfam" id="PF00043">
    <property type="entry name" value="GST_C"/>
    <property type="match status" value="1"/>
</dbReference>
<dbReference type="InterPro" id="IPR001662">
    <property type="entry name" value="EF1B_G_C"/>
</dbReference>
<evidence type="ECO:0000256" key="2">
    <source>
        <dbReference type="SAM" id="MobiDB-lite"/>
    </source>
</evidence>
<dbReference type="PANTHER" id="PTHR43986">
    <property type="entry name" value="ELONGATION FACTOR 1-GAMMA"/>
    <property type="match status" value="1"/>
</dbReference>
<dbReference type="GO" id="GO:0003746">
    <property type="term" value="F:translation elongation factor activity"/>
    <property type="evidence" value="ECO:0007669"/>
    <property type="project" value="UniProtKB-UniRule"/>
</dbReference>
<protein>
    <submittedName>
        <fullName evidence="4">Elongation factor 1-gamma</fullName>
    </submittedName>
</protein>
<gene>
    <name evidence="4" type="ORF">TPC1_11486</name>
</gene>
<feature type="non-terminal residue" evidence="4">
    <location>
        <position position="1"/>
    </location>
</feature>
<dbReference type="AlphaFoldDB" id="A0A146KJ67"/>
<accession>A0A146KJ67</accession>
<feature type="region of interest" description="Disordered" evidence="2">
    <location>
        <begin position="204"/>
        <end position="224"/>
    </location>
</feature>
<dbReference type="PANTHER" id="PTHR43986:SF1">
    <property type="entry name" value="ELONGATION FACTOR 1-GAMMA"/>
    <property type="match status" value="1"/>
</dbReference>
<dbReference type="SMART" id="SM01183">
    <property type="entry name" value="EF1G"/>
    <property type="match status" value="1"/>
</dbReference>
<dbReference type="GO" id="GO:0005634">
    <property type="term" value="C:nucleus"/>
    <property type="evidence" value="ECO:0007669"/>
    <property type="project" value="TreeGrafter"/>
</dbReference>
<reference evidence="4" key="1">
    <citation type="submission" date="2015-07" db="EMBL/GenBank/DDBJ databases">
        <title>Adaptation to a free-living lifestyle via gene acquisitions in the diplomonad Trepomonas sp. PC1.</title>
        <authorList>
            <person name="Xu F."/>
            <person name="Jerlstrom-Hultqvist J."/>
            <person name="Kolisko M."/>
            <person name="Simpson A.G.B."/>
            <person name="Roger A.J."/>
            <person name="Svard S.G."/>
            <person name="Andersson J.O."/>
        </authorList>
    </citation>
    <scope>NUCLEOTIDE SEQUENCE</scope>
    <source>
        <strain evidence="4">PC1</strain>
    </source>
</reference>
<dbReference type="SUPFAM" id="SSF47616">
    <property type="entry name" value="GST C-terminal domain-like"/>
    <property type="match status" value="1"/>
</dbReference>
<dbReference type="GO" id="GO:0005737">
    <property type="term" value="C:cytoplasm"/>
    <property type="evidence" value="ECO:0007669"/>
    <property type="project" value="TreeGrafter"/>
</dbReference>
<dbReference type="InterPro" id="IPR036433">
    <property type="entry name" value="EF1B_G_C_sf"/>
</dbReference>
<evidence type="ECO:0000256" key="1">
    <source>
        <dbReference type="PROSITE-ProRule" id="PRU00519"/>
    </source>
</evidence>
<proteinExistence type="predicted"/>
<dbReference type="InterPro" id="IPR050802">
    <property type="entry name" value="EF-GSTs"/>
</dbReference>
<dbReference type="InterPro" id="IPR004046">
    <property type="entry name" value="GST_C"/>
</dbReference>
<evidence type="ECO:0000259" key="3">
    <source>
        <dbReference type="PROSITE" id="PS50040"/>
    </source>
</evidence>
<sequence>LKCNCECATKIVKFYAELFQQELTTEKCECCKDGVCLIDGQKQIWELTSIIRYIGQKGHCQCYFKRDLNQQSGVDSGLHWANILHKQIAMLYKLVSAEGATIFHSGFAKTFMQETMKNIDSIEHKLSSQTFLVNNRISIADFYMAFVCSCATSLIDKAEAEKYINIVRYIKTIGAMFPSFAPVAEIKFADAPFQLKAFKVEKPKEEKQKEEKKQKEEDDEDKPKEEKKAIKYTWTFDINAWKRHYKNLDWDNGEDWQPYFWEHFKPEEMSLWVIDYKEPQSFKEDWKTKNLVSILLQRLRGQKADQNSFGNFLVTKNDNEENFNILGVFVMPGKEVMEEYTETSGTQSFNFRRIDDFDKPEVKKFIKLNWDWSEDEDMIYQGKNYGKCSDGNGETFV</sequence>
<keyword evidence="1 4" id="KW-0251">Elongation factor</keyword>
<name>A0A146KJ67_9EUKA</name>
<dbReference type="SUPFAM" id="SSF89942">
    <property type="entry name" value="eEF1-gamma domain"/>
    <property type="match status" value="1"/>
</dbReference>